<dbReference type="EMBL" id="HE612862">
    <property type="protein sequence ID" value="CCE64050.1"/>
    <property type="molecule type" value="Genomic_DNA"/>
</dbReference>
<feature type="compositionally biased region" description="Basic and acidic residues" evidence="1">
    <location>
        <begin position="383"/>
        <end position="392"/>
    </location>
</feature>
<reference evidence="3 4" key="1">
    <citation type="journal article" date="2011" name="Proc. Natl. Acad. Sci. U.S.A.">
        <title>Evolutionary erosion of yeast sex chromosomes by mating-type switching accidents.</title>
        <authorList>
            <person name="Gordon J.L."/>
            <person name="Armisen D."/>
            <person name="Proux-Wera E."/>
            <person name="Oheigeartaigh S.S."/>
            <person name="Byrne K.P."/>
            <person name="Wolfe K.H."/>
        </authorList>
    </citation>
    <scope>NUCLEOTIDE SEQUENCE [LARGE SCALE GENOMIC DNA]</scope>
    <source>
        <strain evidence="4">ATCC 24235 / CBS 4417 / NBRC 1672 / NRRL Y-8282 / UCD 70-5</strain>
    </source>
</reference>
<dbReference type="GO" id="GO:0045721">
    <property type="term" value="P:negative regulation of gluconeogenesis"/>
    <property type="evidence" value="ECO:0007669"/>
    <property type="project" value="EnsemblFungi"/>
</dbReference>
<feature type="domain" description="CTLH" evidence="2">
    <location>
        <begin position="108"/>
        <end position="177"/>
    </location>
</feature>
<dbReference type="Pfam" id="PF10607">
    <property type="entry name" value="CTLH"/>
    <property type="match status" value="1"/>
</dbReference>
<dbReference type="OMA" id="LWCWCEN"/>
<protein>
    <recommendedName>
        <fullName evidence="2">CTLH domain-containing protein</fullName>
    </recommendedName>
</protein>
<sequence length="440" mass="50524">MPSSNHYSKVFTREEWQARVKKESVLVDEYDVRNLVTDTSNDNNKKLSKTIYQTGLSTRKTISEPSIPKLLLNYFVTMAYESASIRLAKELGIIESNKDIKDFLNLYKIEERAKIMVLIKKGKIGKVIDEINSNFGIEVLELTEDRKASNKKSDDDLHFKLLLLNLIEMIRAHNNDTRSNDSIDPNDDSEFIMSLVEYAQNKLILKVSSNEIYMKELELVMTLLLFPQNKPDANKSLSDSETEDVQIPQFLTDYYSLSLRSKIAEAVNRRLLNIIHPSIIKRSGDLLRFPDLISTDSISKYQNHSNNMSQTSFFLNTQSKRDKAANGDDSQSDDMEVEKTDSQINVRSPQPNHEQSTSNYWTSTKNDIISNNDLNDNDYTDDPSVHADDSHAKRSLGSTRTDLSDIQYESKLIKLMKLWCWCENKLHEQDIGVPRVTTNE</sequence>
<dbReference type="eggNOG" id="KOG2659">
    <property type="taxonomic scope" value="Eukaryota"/>
</dbReference>
<dbReference type="RefSeq" id="XP_003686484.1">
    <property type="nucleotide sequence ID" value="XM_003686436.1"/>
</dbReference>
<name>G8BVX2_TETPH</name>
<evidence type="ECO:0000313" key="4">
    <source>
        <dbReference type="Proteomes" id="UP000005666"/>
    </source>
</evidence>
<evidence type="ECO:0000313" key="3">
    <source>
        <dbReference type="EMBL" id="CCE64050.1"/>
    </source>
</evidence>
<dbReference type="GO" id="GO:0007089">
    <property type="term" value="P:traversing start control point of mitotic cell cycle"/>
    <property type="evidence" value="ECO:0007669"/>
    <property type="project" value="EnsemblFungi"/>
</dbReference>
<dbReference type="SMART" id="SM00668">
    <property type="entry name" value="CTLH"/>
    <property type="match status" value="1"/>
</dbReference>
<feature type="compositionally biased region" description="Polar residues" evidence="1">
    <location>
        <begin position="342"/>
        <end position="365"/>
    </location>
</feature>
<dbReference type="InterPro" id="IPR050618">
    <property type="entry name" value="Ubq-SigPath_Reg"/>
</dbReference>
<evidence type="ECO:0000259" key="2">
    <source>
        <dbReference type="PROSITE" id="PS50897"/>
    </source>
</evidence>
<dbReference type="OrthoDB" id="2415936at2759"/>
<accession>G8BVX2</accession>
<proteinExistence type="predicted"/>
<gene>
    <name evidence="3" type="primary">TPHA0G02140</name>
    <name evidence="3" type="ordered locus">TPHA_0G02140</name>
</gene>
<dbReference type="InterPro" id="IPR024964">
    <property type="entry name" value="CTLH/CRA"/>
</dbReference>
<organism evidence="3 4">
    <name type="scientific">Tetrapisispora phaffii (strain ATCC 24235 / CBS 4417 / NBRC 1672 / NRRL Y-8282 / UCD 70-5)</name>
    <name type="common">Yeast</name>
    <name type="synonym">Fabospora phaffii</name>
    <dbReference type="NCBI Taxonomy" id="1071381"/>
    <lineage>
        <taxon>Eukaryota</taxon>
        <taxon>Fungi</taxon>
        <taxon>Dikarya</taxon>
        <taxon>Ascomycota</taxon>
        <taxon>Saccharomycotina</taxon>
        <taxon>Saccharomycetes</taxon>
        <taxon>Saccharomycetales</taxon>
        <taxon>Saccharomycetaceae</taxon>
        <taxon>Tetrapisispora</taxon>
    </lineage>
</organism>
<dbReference type="Proteomes" id="UP000005666">
    <property type="component" value="Chromosome 7"/>
</dbReference>
<keyword evidence="4" id="KW-1185">Reference proteome</keyword>
<dbReference type="GeneID" id="11535861"/>
<dbReference type="AlphaFoldDB" id="G8BVX2"/>
<dbReference type="HOGENOM" id="CLU_055870_0_0_1"/>
<dbReference type="PANTHER" id="PTHR12864">
    <property type="entry name" value="RAN BINDING PROTEIN 9-RELATED"/>
    <property type="match status" value="1"/>
</dbReference>
<dbReference type="PROSITE" id="PS50897">
    <property type="entry name" value="CTLH"/>
    <property type="match status" value="1"/>
</dbReference>
<dbReference type="GO" id="GO:0034657">
    <property type="term" value="C:GID complex"/>
    <property type="evidence" value="ECO:0007669"/>
    <property type="project" value="EnsemblFungi"/>
</dbReference>
<dbReference type="GO" id="GO:0043161">
    <property type="term" value="P:proteasome-mediated ubiquitin-dependent protein catabolic process"/>
    <property type="evidence" value="ECO:0007669"/>
    <property type="project" value="EnsemblFungi"/>
</dbReference>
<dbReference type="STRING" id="1071381.G8BVX2"/>
<evidence type="ECO:0000256" key="1">
    <source>
        <dbReference type="SAM" id="MobiDB-lite"/>
    </source>
</evidence>
<dbReference type="InterPro" id="IPR006595">
    <property type="entry name" value="CTLH_C"/>
</dbReference>
<feature type="region of interest" description="Disordered" evidence="1">
    <location>
        <begin position="320"/>
        <end position="399"/>
    </location>
</feature>
<dbReference type="KEGG" id="tpf:TPHA_0G02140"/>